<dbReference type="PANTHER" id="PTHR31836">
    <property type="match status" value="1"/>
</dbReference>
<feature type="signal peptide" evidence="3">
    <location>
        <begin position="1"/>
        <end position="15"/>
    </location>
</feature>
<accession>A0AAV1I1V7</accession>
<dbReference type="GO" id="GO:0030248">
    <property type="term" value="F:cellulose binding"/>
    <property type="evidence" value="ECO:0007669"/>
    <property type="project" value="InterPro"/>
</dbReference>
<dbReference type="PANTHER" id="PTHR31836:SF21">
    <property type="entry name" value="EXPANSIN-LIKE PROTEIN 7"/>
    <property type="match status" value="1"/>
</dbReference>
<evidence type="ECO:0000313" key="6">
    <source>
        <dbReference type="Proteomes" id="UP001314263"/>
    </source>
</evidence>
<evidence type="ECO:0000259" key="4">
    <source>
        <dbReference type="PROSITE" id="PS51164"/>
    </source>
</evidence>
<evidence type="ECO:0000256" key="2">
    <source>
        <dbReference type="SAM" id="MobiDB-lite"/>
    </source>
</evidence>
<dbReference type="CDD" id="cd22271">
    <property type="entry name" value="DPBB_EXP_N-like"/>
    <property type="match status" value="1"/>
</dbReference>
<evidence type="ECO:0000256" key="1">
    <source>
        <dbReference type="ARBA" id="ARBA00022729"/>
    </source>
</evidence>
<dbReference type="Gene3D" id="2.60.40.760">
    <property type="entry name" value="Expansin, cellulose-binding-like domain"/>
    <property type="match status" value="1"/>
</dbReference>
<evidence type="ECO:0000313" key="5">
    <source>
        <dbReference type="EMBL" id="CAK0777245.1"/>
    </source>
</evidence>
<protein>
    <recommendedName>
        <fullName evidence="4">CBM1 domain-containing protein</fullName>
    </recommendedName>
</protein>
<comment type="caution">
    <text evidence="5">The sequence shown here is derived from an EMBL/GenBank/DDBJ whole genome shotgun (WGS) entry which is preliminary data.</text>
</comment>
<organism evidence="5 6">
    <name type="scientific">Coccomyxa viridis</name>
    <dbReference type="NCBI Taxonomy" id="1274662"/>
    <lineage>
        <taxon>Eukaryota</taxon>
        <taxon>Viridiplantae</taxon>
        <taxon>Chlorophyta</taxon>
        <taxon>core chlorophytes</taxon>
        <taxon>Trebouxiophyceae</taxon>
        <taxon>Trebouxiophyceae incertae sedis</taxon>
        <taxon>Coccomyxaceae</taxon>
        <taxon>Coccomyxa</taxon>
    </lineage>
</organism>
<feature type="domain" description="CBM1" evidence="4">
    <location>
        <begin position="304"/>
        <end position="352"/>
    </location>
</feature>
<dbReference type="Proteomes" id="UP001314263">
    <property type="component" value="Unassembled WGS sequence"/>
</dbReference>
<dbReference type="Gene3D" id="2.40.40.10">
    <property type="entry name" value="RlpA-like domain"/>
    <property type="match status" value="1"/>
</dbReference>
<dbReference type="AlphaFoldDB" id="A0AAV1I1V7"/>
<dbReference type="InterPro" id="IPR051477">
    <property type="entry name" value="Expansin_CellWall"/>
</dbReference>
<dbReference type="PROSITE" id="PS51164">
    <property type="entry name" value="CBM1_2"/>
    <property type="match status" value="1"/>
</dbReference>
<reference evidence="5 6" key="1">
    <citation type="submission" date="2023-10" db="EMBL/GenBank/DDBJ databases">
        <authorList>
            <person name="Maclean D."/>
            <person name="Macfadyen A."/>
        </authorList>
    </citation>
    <scope>NUCLEOTIDE SEQUENCE [LARGE SCALE GENOMIC DNA]</scope>
</reference>
<keyword evidence="1 3" id="KW-0732">Signal</keyword>
<dbReference type="SUPFAM" id="SSF50685">
    <property type="entry name" value="Barwin-like endoglucanases"/>
    <property type="match status" value="1"/>
</dbReference>
<dbReference type="EMBL" id="CAUYUE010000005">
    <property type="protein sequence ID" value="CAK0777245.1"/>
    <property type="molecule type" value="Genomic_DNA"/>
</dbReference>
<feature type="compositionally biased region" description="Polar residues" evidence="2">
    <location>
        <begin position="268"/>
        <end position="287"/>
    </location>
</feature>
<proteinExistence type="predicted"/>
<name>A0AAV1I1V7_9CHLO</name>
<dbReference type="GO" id="GO:0005576">
    <property type="term" value="C:extracellular region"/>
    <property type="evidence" value="ECO:0007669"/>
    <property type="project" value="InterPro"/>
</dbReference>
<feature type="compositionally biased region" description="Low complexity" evidence="2">
    <location>
        <begin position="238"/>
        <end position="248"/>
    </location>
</feature>
<sequence length="560" mass="58208">MRLLLVLGSLGASLASDTLFNQNYTGDGTYYGDHGGAGHCSMQFTDSAKLPWTNGVSYFVALNRPQYNDSLPCGTCIALRGTGPGVGTLPIPATVEYALVADECPECQTGDLDIATPGDGRWTIQWHAVPCDVGSSSFQYSFQNSNPWFVKLGITNTRVPPASVELSIDGQYASMQRTIDNYFVLSSGTPVAFPASVRVTSIMGDTVEDIIEAVTASPVQGKAQFPARGGPSSSPNVSMAAPPAEIPMAAPPAEIPASAGVLGPSPESPRTSVLSTPPPTQLSTHEATPSVGAPAPGRSVGCNRSVEVYQACGGGGDRCADTGQCYDGQWVGTCCPRGTTCTRQSEWYRQCLPDSTATAAPPPLFPPGEGPSTVNSSARVPWSAELAGRSLGVTALLNTSCSVGLVNNQQCGGLGGACSTMLHGCNDAPAEGVCCPSGNFCQRQNAYYHKCVANVTSDAADSPGTVLFDQNTACGGLTIPDADREMLTGVTPVDGPWQKTRCRSENDVCMRLDSHYYECRAFPFVTAAVASMAEKPSGPATEGARVGPLIDDAVARAAST</sequence>
<feature type="region of interest" description="Disordered" evidence="2">
    <location>
        <begin position="222"/>
        <end position="296"/>
    </location>
</feature>
<dbReference type="InterPro" id="IPR036749">
    <property type="entry name" value="Expansin_CBD_sf"/>
</dbReference>
<gene>
    <name evidence="5" type="ORF">CVIRNUC_004468</name>
</gene>
<evidence type="ECO:0000256" key="3">
    <source>
        <dbReference type="SAM" id="SignalP"/>
    </source>
</evidence>
<dbReference type="InterPro" id="IPR036908">
    <property type="entry name" value="RlpA-like_sf"/>
</dbReference>
<dbReference type="GO" id="GO:0005975">
    <property type="term" value="P:carbohydrate metabolic process"/>
    <property type="evidence" value="ECO:0007669"/>
    <property type="project" value="InterPro"/>
</dbReference>
<keyword evidence="6" id="KW-1185">Reference proteome</keyword>
<dbReference type="InterPro" id="IPR000254">
    <property type="entry name" value="CBD"/>
</dbReference>
<feature type="chain" id="PRO_5043359527" description="CBM1 domain-containing protein" evidence="3">
    <location>
        <begin position="16"/>
        <end position="560"/>
    </location>
</feature>